<organism evidence="2 3">
    <name type="scientific">Thiobacter aerophilum</name>
    <dbReference type="NCBI Taxonomy" id="3121275"/>
    <lineage>
        <taxon>Bacteria</taxon>
        <taxon>Pseudomonadati</taxon>
        <taxon>Pseudomonadota</taxon>
        <taxon>Betaproteobacteria</taxon>
        <taxon>Burkholderiales</taxon>
        <taxon>Thiobacteraceae</taxon>
        <taxon>Thiobacter</taxon>
    </lineage>
</organism>
<dbReference type="Pfam" id="PF13365">
    <property type="entry name" value="Trypsin_2"/>
    <property type="match status" value="1"/>
</dbReference>
<dbReference type="Gene3D" id="2.40.10.10">
    <property type="entry name" value="Trypsin-like serine proteases"/>
    <property type="match status" value="2"/>
</dbReference>
<gene>
    <name evidence="2" type="ORF">V6E02_11810</name>
</gene>
<evidence type="ECO:0000313" key="2">
    <source>
        <dbReference type="EMBL" id="MEO1767896.1"/>
    </source>
</evidence>
<dbReference type="RefSeq" id="WP_347309007.1">
    <property type="nucleotide sequence ID" value="NZ_JBAJEX010000012.1"/>
</dbReference>
<dbReference type="Proteomes" id="UP001482231">
    <property type="component" value="Unassembled WGS sequence"/>
</dbReference>
<dbReference type="GO" id="GO:0006508">
    <property type="term" value="P:proteolysis"/>
    <property type="evidence" value="ECO:0007669"/>
    <property type="project" value="UniProtKB-KW"/>
</dbReference>
<dbReference type="EMBL" id="JBAJEX010000012">
    <property type="protein sequence ID" value="MEO1767896.1"/>
    <property type="molecule type" value="Genomic_DNA"/>
</dbReference>
<evidence type="ECO:0000313" key="3">
    <source>
        <dbReference type="Proteomes" id="UP001482231"/>
    </source>
</evidence>
<evidence type="ECO:0000256" key="1">
    <source>
        <dbReference type="SAM" id="SignalP"/>
    </source>
</evidence>
<name>A0ABV0EGV2_9BURK</name>
<dbReference type="InterPro" id="IPR043504">
    <property type="entry name" value="Peptidase_S1_PA_chymotrypsin"/>
</dbReference>
<dbReference type="InterPro" id="IPR009003">
    <property type="entry name" value="Peptidase_S1_PA"/>
</dbReference>
<feature type="chain" id="PRO_5047339480" evidence="1">
    <location>
        <begin position="21"/>
        <end position="251"/>
    </location>
</feature>
<dbReference type="PANTHER" id="PTHR43019">
    <property type="entry name" value="SERINE ENDOPROTEASE DEGS"/>
    <property type="match status" value="1"/>
</dbReference>
<keyword evidence="2" id="KW-0378">Hydrolase</keyword>
<comment type="caution">
    <text evidence="2">The sequence shown here is derived from an EMBL/GenBank/DDBJ whole genome shotgun (WGS) entry which is preliminary data.</text>
</comment>
<protein>
    <submittedName>
        <fullName evidence="2">Serine protease</fullName>
    </submittedName>
</protein>
<keyword evidence="1" id="KW-0732">Signal</keyword>
<dbReference type="SUPFAM" id="SSF50494">
    <property type="entry name" value="Trypsin-like serine proteases"/>
    <property type="match status" value="1"/>
</dbReference>
<proteinExistence type="predicted"/>
<keyword evidence="2" id="KW-0645">Protease</keyword>
<feature type="signal peptide" evidence="1">
    <location>
        <begin position="1"/>
        <end position="20"/>
    </location>
</feature>
<accession>A0ABV0EGV2</accession>
<keyword evidence="3" id="KW-1185">Reference proteome</keyword>
<sequence length="251" mass="27005">MRGLLVYALLGFAAFVPAKADLVDTVARVKPAVVAVGSFQPMRSPQYVFQGTGFVVGQGLSVVTNAHVAPKTLDTVRQERLIVLAEVEGRPQVRGARIARVDWEHDLLLLAIDGPPLPALELGDATRVREGMDVAFTGFPLGMALGLRPVTHRGIVSAITPVATRMANARDLSPQAIERLKKPFFVFQLDATAYPGNSGSPLYDPHTGEVLGVLNSAFIKQSKEAAIKEPSGISYVIPATFVRALMEQERP</sequence>
<dbReference type="GO" id="GO:0008233">
    <property type="term" value="F:peptidase activity"/>
    <property type="evidence" value="ECO:0007669"/>
    <property type="project" value="UniProtKB-KW"/>
</dbReference>
<dbReference type="PANTHER" id="PTHR43019:SF23">
    <property type="entry name" value="PROTEASE DO-LIKE 5, CHLOROPLASTIC"/>
    <property type="match status" value="1"/>
</dbReference>
<reference evidence="2 3" key="1">
    <citation type="submission" date="2024-02" db="EMBL/GenBank/DDBJ databases">
        <title>New thermophilic sulfur-oxidizing bacteria from a hot springs of the Uzon caldera (Kamchatka, Russia).</title>
        <authorList>
            <person name="Dukat A.M."/>
            <person name="Elcheninov A.G."/>
            <person name="Frolov E.N."/>
        </authorList>
    </citation>
    <scope>NUCLEOTIDE SEQUENCE [LARGE SCALE GENOMIC DNA]</scope>
    <source>
        <strain evidence="2 3">AK1</strain>
    </source>
</reference>